<keyword evidence="2" id="KW-1185">Reference proteome</keyword>
<dbReference type="STRING" id="1724.GCA_001044175_00062"/>
<proteinExistence type="predicted"/>
<accession>A0A2A9DLH6</accession>
<protein>
    <submittedName>
        <fullName evidence="1">Uncharacterized protein</fullName>
    </submittedName>
</protein>
<dbReference type="EMBL" id="PDJF01000001">
    <property type="protein sequence ID" value="PFG27597.1"/>
    <property type="molecule type" value="Genomic_DNA"/>
</dbReference>
<evidence type="ECO:0000313" key="1">
    <source>
        <dbReference type="EMBL" id="PFG27597.1"/>
    </source>
</evidence>
<dbReference type="AlphaFoldDB" id="A0A2A9DLH6"/>
<dbReference type="Proteomes" id="UP000221653">
    <property type="component" value="Unassembled WGS sequence"/>
</dbReference>
<comment type="caution">
    <text evidence="1">The sequence shown here is derived from an EMBL/GenBank/DDBJ whole genome shotgun (WGS) entry which is preliminary data.</text>
</comment>
<evidence type="ECO:0000313" key="2">
    <source>
        <dbReference type="Proteomes" id="UP000221653"/>
    </source>
</evidence>
<name>A0A2A9DLH6_9CORY</name>
<sequence>MTYAMRAPKYAMTAFIQFLIALIGYLRIAMTSATRPSATARPHATRPPAPVAKQIRPAVAYRPCSSRSASQRSRTS</sequence>
<organism evidence="1 2">
    <name type="scientific">Corynebacterium renale</name>
    <dbReference type="NCBI Taxonomy" id="1724"/>
    <lineage>
        <taxon>Bacteria</taxon>
        <taxon>Bacillati</taxon>
        <taxon>Actinomycetota</taxon>
        <taxon>Actinomycetes</taxon>
        <taxon>Mycobacteriales</taxon>
        <taxon>Corynebacteriaceae</taxon>
        <taxon>Corynebacterium</taxon>
    </lineage>
</organism>
<gene>
    <name evidence="1" type="ORF">ATK06_0668</name>
</gene>
<reference evidence="1 2" key="1">
    <citation type="submission" date="2017-10" db="EMBL/GenBank/DDBJ databases">
        <title>Sequencing the genomes of 1000 actinobacteria strains.</title>
        <authorList>
            <person name="Klenk H.-P."/>
        </authorList>
    </citation>
    <scope>NUCLEOTIDE SEQUENCE [LARGE SCALE GENOMIC DNA]</scope>
    <source>
        <strain evidence="1 2">DSM 20688</strain>
    </source>
</reference>